<comment type="caution">
    <text evidence="4">The sequence shown here is derived from an EMBL/GenBank/DDBJ whole genome shotgun (WGS) entry which is preliminary data.</text>
</comment>
<protein>
    <submittedName>
        <fullName evidence="4">Uncharacterized protein DUF4174</fullName>
    </submittedName>
</protein>
<proteinExistence type="predicted"/>
<evidence type="ECO:0000256" key="2">
    <source>
        <dbReference type="SAM" id="SignalP"/>
    </source>
</evidence>
<evidence type="ECO:0000256" key="1">
    <source>
        <dbReference type="ARBA" id="ARBA00022729"/>
    </source>
</evidence>
<dbReference type="Proteomes" id="UP000255265">
    <property type="component" value="Unassembled WGS sequence"/>
</dbReference>
<dbReference type="OrthoDB" id="7362103at2"/>
<dbReference type="STRING" id="433924.NS331_01080"/>
<sequence length="152" mass="16359">MMIVRMTKTLRTAAFALSGLVALGPAPAAESNPLEAERWKTRPLVVVAPRADDPLLREVEATLSETAAREAFIEREMVLYRVVAGVGSRDGQPLAPGQTRALLAALELRADAPARLVLVGKDGGTKLRQSGGADLAEIFRTIDRMPMRQSGR</sequence>
<keyword evidence="5" id="KW-1185">Reference proteome</keyword>
<evidence type="ECO:0000259" key="3">
    <source>
        <dbReference type="Pfam" id="PF13778"/>
    </source>
</evidence>
<feature type="domain" description="DUF4174" evidence="3">
    <location>
        <begin position="33"/>
        <end position="150"/>
    </location>
</feature>
<feature type="signal peptide" evidence="2">
    <location>
        <begin position="1"/>
        <end position="28"/>
    </location>
</feature>
<evidence type="ECO:0000313" key="4">
    <source>
        <dbReference type="EMBL" id="RDI17771.1"/>
    </source>
</evidence>
<evidence type="ECO:0000313" key="5">
    <source>
        <dbReference type="Proteomes" id="UP000255265"/>
    </source>
</evidence>
<feature type="chain" id="PRO_5017042750" evidence="2">
    <location>
        <begin position="29"/>
        <end position="152"/>
    </location>
</feature>
<dbReference type="Pfam" id="PF13778">
    <property type="entry name" value="DUF4174"/>
    <property type="match status" value="1"/>
</dbReference>
<reference evidence="4 5" key="1">
    <citation type="submission" date="2018-07" db="EMBL/GenBank/DDBJ databases">
        <title>Genomic Encyclopedia of Type Strains, Phase IV (KMG-IV): sequencing the most valuable type-strain genomes for metagenomic binning, comparative biology and taxonomic classification.</title>
        <authorList>
            <person name="Goeker M."/>
        </authorList>
    </citation>
    <scope>NUCLEOTIDE SEQUENCE [LARGE SCALE GENOMIC DNA]</scope>
    <source>
        <strain evidence="4 5">DSM 21352</strain>
    </source>
</reference>
<keyword evidence="1 2" id="KW-0732">Signal</keyword>
<accession>A0A370F551</accession>
<gene>
    <name evidence="4" type="ORF">DFR41_11698</name>
</gene>
<organism evidence="4 5">
    <name type="scientific">Pseudacidovorax intermedius</name>
    <dbReference type="NCBI Taxonomy" id="433924"/>
    <lineage>
        <taxon>Bacteria</taxon>
        <taxon>Pseudomonadati</taxon>
        <taxon>Pseudomonadota</taxon>
        <taxon>Betaproteobacteria</taxon>
        <taxon>Burkholderiales</taxon>
        <taxon>Comamonadaceae</taxon>
        <taxon>Pseudacidovorax</taxon>
    </lineage>
</organism>
<name>A0A370F551_9BURK</name>
<dbReference type="InterPro" id="IPR025232">
    <property type="entry name" value="DUF4174"/>
</dbReference>
<dbReference type="EMBL" id="QQAV01000016">
    <property type="protein sequence ID" value="RDI17771.1"/>
    <property type="molecule type" value="Genomic_DNA"/>
</dbReference>
<dbReference type="AlphaFoldDB" id="A0A370F551"/>